<evidence type="ECO:0000256" key="1">
    <source>
        <dbReference type="SAM" id="Phobius"/>
    </source>
</evidence>
<comment type="caution">
    <text evidence="2">The sequence shown here is derived from an EMBL/GenBank/DDBJ whole genome shotgun (WGS) entry which is preliminary data.</text>
</comment>
<keyword evidence="1" id="KW-1133">Transmembrane helix</keyword>
<accession>A0A812JJV9</accession>
<dbReference type="Gene3D" id="2.60.120.10">
    <property type="entry name" value="Jelly Rolls"/>
    <property type="match status" value="1"/>
</dbReference>
<evidence type="ECO:0000313" key="3">
    <source>
        <dbReference type="Proteomes" id="UP000604046"/>
    </source>
</evidence>
<dbReference type="InterPro" id="IPR018490">
    <property type="entry name" value="cNMP-bd_dom_sf"/>
</dbReference>
<dbReference type="Proteomes" id="UP000604046">
    <property type="component" value="Unassembled WGS sequence"/>
</dbReference>
<sequence>MELHTPAERWLSVFSTALCVLFASIFTSVVTNDISDLRRLKRMRKEAEDKLFDYLQVHPVPPSLEQHLSSYARRHMSRVTPPGKAELAASLPHFLYEELCQEALLPVVSGHSLLNGLCCKYAAFRRDLCVRCLMDWHVMAQETLFLPGGRCESLLFIARGNITYSKTRLPLLAGSQDISRAWTNTLPASNVSSMPTSLTSLTLSEGDWLCEQCLWTSWTYLGQAGADTGADMLCLGRDKVFELAQVCKEAASEIAKYAELAVALLNSTAEESLSDLPIELSPEIQ</sequence>
<dbReference type="SUPFAM" id="SSF51206">
    <property type="entry name" value="cAMP-binding domain-like"/>
    <property type="match status" value="1"/>
</dbReference>
<organism evidence="2 3">
    <name type="scientific">Symbiodinium natans</name>
    <dbReference type="NCBI Taxonomy" id="878477"/>
    <lineage>
        <taxon>Eukaryota</taxon>
        <taxon>Sar</taxon>
        <taxon>Alveolata</taxon>
        <taxon>Dinophyceae</taxon>
        <taxon>Suessiales</taxon>
        <taxon>Symbiodiniaceae</taxon>
        <taxon>Symbiodinium</taxon>
    </lineage>
</organism>
<keyword evidence="1" id="KW-0812">Transmembrane</keyword>
<evidence type="ECO:0000313" key="2">
    <source>
        <dbReference type="EMBL" id="CAE7205123.1"/>
    </source>
</evidence>
<feature type="transmembrane region" description="Helical" evidence="1">
    <location>
        <begin position="12"/>
        <end position="35"/>
    </location>
</feature>
<keyword evidence="3" id="KW-1185">Reference proteome</keyword>
<evidence type="ECO:0008006" key="4">
    <source>
        <dbReference type="Google" id="ProtNLM"/>
    </source>
</evidence>
<reference evidence="2" key="1">
    <citation type="submission" date="2021-02" db="EMBL/GenBank/DDBJ databases">
        <authorList>
            <person name="Dougan E. K."/>
            <person name="Rhodes N."/>
            <person name="Thang M."/>
            <person name="Chan C."/>
        </authorList>
    </citation>
    <scope>NUCLEOTIDE SEQUENCE</scope>
</reference>
<protein>
    <recommendedName>
        <fullName evidence="4">Cyclic nucleotide-binding domain-containing protein</fullName>
    </recommendedName>
</protein>
<dbReference type="OrthoDB" id="431174at2759"/>
<dbReference type="EMBL" id="CAJNDS010000428">
    <property type="protein sequence ID" value="CAE7205123.1"/>
    <property type="molecule type" value="Genomic_DNA"/>
</dbReference>
<dbReference type="InterPro" id="IPR014710">
    <property type="entry name" value="RmlC-like_jellyroll"/>
</dbReference>
<keyword evidence="1" id="KW-0472">Membrane</keyword>
<name>A0A812JJV9_9DINO</name>
<gene>
    <name evidence="2" type="ORF">SNAT2548_LOCUS6441</name>
</gene>
<dbReference type="AlphaFoldDB" id="A0A812JJV9"/>
<proteinExistence type="predicted"/>